<evidence type="ECO:0000256" key="2">
    <source>
        <dbReference type="ARBA" id="ARBA00022723"/>
    </source>
</evidence>
<dbReference type="PANTHER" id="PTHR30502:SF0">
    <property type="entry name" value="PHOSPHOENOLPYRUVATE CARBOXYLASE FAMILY PROTEIN"/>
    <property type="match status" value="1"/>
</dbReference>
<organism evidence="5 6">
    <name type="scientific">Pseudomonas laurylsulfatiphila</name>
    <dbReference type="NCBI Taxonomy" id="2011015"/>
    <lineage>
        <taxon>Bacteria</taxon>
        <taxon>Pseudomonadati</taxon>
        <taxon>Pseudomonadota</taxon>
        <taxon>Gammaproteobacteria</taxon>
        <taxon>Pseudomonadales</taxon>
        <taxon>Pseudomonadaceae</taxon>
        <taxon>Pseudomonas</taxon>
    </lineage>
</organism>
<reference evidence="6" key="1">
    <citation type="submission" date="2017-06" db="EMBL/GenBank/DDBJ databases">
        <authorList>
            <person name="Furmanczyk E.M."/>
        </authorList>
    </citation>
    <scope>NUCLEOTIDE SEQUENCE [LARGE SCALE GENOMIC DNA]</scope>
    <source>
        <strain evidence="6">AP3_16</strain>
    </source>
</reference>
<name>A0A2S6FSC4_9PSED</name>
<dbReference type="InterPro" id="IPR005000">
    <property type="entry name" value="Aldolase/citrate-lyase_domain"/>
</dbReference>
<accession>A0A2S6FSC4</accession>
<evidence type="ECO:0000313" key="5">
    <source>
        <dbReference type="EMBL" id="PPK40394.1"/>
    </source>
</evidence>
<sequence>MSSPTLRQRLLAGERLLSSFIKTPAHASIEIAGIAGLDAVVLDAEHAGFSGTSLDIGLLACQAANICGLVRVPDNRPATLLQALDLGAGGLVLPHVTSAAQAHEIVAATRYREGHRGFSNSPRAGGYGLMPLARHIDFHDGRAAVICQIEDAAALTQLDDIANIDGVDCLFVGRADLAVSLRHFDLNHEAVEHAVIQTLQAARRAGKAAGLFVADIGDVERYAAHGASFFIVGSDQAVLRKGWTEQVQLFRNASSR</sequence>
<dbReference type="GO" id="GO:0046872">
    <property type="term" value="F:metal ion binding"/>
    <property type="evidence" value="ECO:0007669"/>
    <property type="project" value="UniProtKB-KW"/>
</dbReference>
<dbReference type="GO" id="GO:0016832">
    <property type="term" value="F:aldehyde-lyase activity"/>
    <property type="evidence" value="ECO:0007669"/>
    <property type="project" value="TreeGrafter"/>
</dbReference>
<dbReference type="Gene3D" id="3.20.20.60">
    <property type="entry name" value="Phosphoenolpyruvate-binding domains"/>
    <property type="match status" value="1"/>
</dbReference>
<dbReference type="SUPFAM" id="SSF51621">
    <property type="entry name" value="Phosphoenolpyruvate/pyruvate domain"/>
    <property type="match status" value="1"/>
</dbReference>
<keyword evidence="6" id="KW-1185">Reference proteome</keyword>
<dbReference type="InterPro" id="IPR015813">
    <property type="entry name" value="Pyrv/PenolPyrv_kinase-like_dom"/>
</dbReference>
<feature type="domain" description="HpcH/HpaI aldolase/citrate lyase" evidence="4">
    <location>
        <begin position="20"/>
        <end position="239"/>
    </location>
</feature>
<keyword evidence="3" id="KW-0456">Lyase</keyword>
<protein>
    <submittedName>
        <fullName evidence="5">Aldolase</fullName>
    </submittedName>
</protein>
<dbReference type="EMBL" id="NIRS01000001">
    <property type="protein sequence ID" value="PPK40394.1"/>
    <property type="molecule type" value="Genomic_DNA"/>
</dbReference>
<dbReference type="PANTHER" id="PTHR30502">
    <property type="entry name" value="2-KETO-3-DEOXY-L-RHAMNONATE ALDOLASE"/>
    <property type="match status" value="1"/>
</dbReference>
<dbReference type="Pfam" id="PF03328">
    <property type="entry name" value="HpcH_HpaI"/>
    <property type="match status" value="1"/>
</dbReference>
<dbReference type="Proteomes" id="UP000238541">
    <property type="component" value="Unassembled WGS sequence"/>
</dbReference>
<comment type="caution">
    <text evidence="5">The sequence shown here is derived from an EMBL/GenBank/DDBJ whole genome shotgun (WGS) entry which is preliminary data.</text>
</comment>
<gene>
    <name evidence="5" type="ORF">CD175_02820</name>
</gene>
<evidence type="ECO:0000313" key="6">
    <source>
        <dbReference type="Proteomes" id="UP000238541"/>
    </source>
</evidence>
<evidence type="ECO:0000259" key="4">
    <source>
        <dbReference type="Pfam" id="PF03328"/>
    </source>
</evidence>
<proteinExistence type="inferred from homology"/>
<dbReference type="RefSeq" id="WP_104447587.1">
    <property type="nucleotide sequence ID" value="NZ_JBLZZR010000274.1"/>
</dbReference>
<dbReference type="GO" id="GO:0005737">
    <property type="term" value="C:cytoplasm"/>
    <property type="evidence" value="ECO:0007669"/>
    <property type="project" value="TreeGrafter"/>
</dbReference>
<dbReference type="InterPro" id="IPR050251">
    <property type="entry name" value="HpcH-HpaI_aldolase"/>
</dbReference>
<keyword evidence="2" id="KW-0479">Metal-binding</keyword>
<evidence type="ECO:0000256" key="3">
    <source>
        <dbReference type="ARBA" id="ARBA00023239"/>
    </source>
</evidence>
<dbReference type="InterPro" id="IPR040442">
    <property type="entry name" value="Pyrv_kinase-like_dom_sf"/>
</dbReference>
<dbReference type="AlphaFoldDB" id="A0A2S6FSC4"/>
<evidence type="ECO:0000256" key="1">
    <source>
        <dbReference type="ARBA" id="ARBA00005568"/>
    </source>
</evidence>
<comment type="similarity">
    <text evidence="1">Belongs to the HpcH/HpaI aldolase family.</text>
</comment>